<dbReference type="InterPro" id="IPR005586">
    <property type="entry name" value="ABC_trans_aux"/>
</dbReference>
<evidence type="ECO:0000256" key="1">
    <source>
        <dbReference type="SAM" id="SignalP"/>
    </source>
</evidence>
<feature type="signal peptide" evidence="1">
    <location>
        <begin position="1"/>
        <end position="28"/>
    </location>
</feature>
<dbReference type="KEGG" id="rsb:RS694_19605"/>
<feature type="domain" description="ABC-type transport auxiliary lipoprotein component" evidence="2">
    <location>
        <begin position="45"/>
        <end position="203"/>
    </location>
</feature>
<sequence length="211" mass="22637">MTPWNNRRAAHTLVVLCAVALSACSVLKPSNTEPPAFYALNATPTTAPARAPDSATRTLPTLVITPTRAAAGFDSQRIIFVRNAHQVEYFAHSEWVDTPARMLGPLLAAHMQATGAFGAVVLTPAGATGDLRLETEIIQLQHNFQTSPSRVQLTLRAFLLDDKTRRVLAWREFRAEAPAASDTPQGGVAAANQAVQTVSTELAQFVAAQPK</sequence>
<evidence type="ECO:0000313" key="3">
    <source>
        <dbReference type="EMBL" id="APW44505.1"/>
    </source>
</evidence>
<keyword evidence="1" id="KW-0732">Signal</keyword>
<evidence type="ECO:0000259" key="2">
    <source>
        <dbReference type="Pfam" id="PF03886"/>
    </source>
</evidence>
<organism evidence="3 4">
    <name type="scientific">Rhodoferax saidenbachensis</name>
    <dbReference type="NCBI Taxonomy" id="1484693"/>
    <lineage>
        <taxon>Bacteria</taxon>
        <taxon>Pseudomonadati</taxon>
        <taxon>Pseudomonadota</taxon>
        <taxon>Betaproteobacteria</taxon>
        <taxon>Burkholderiales</taxon>
        <taxon>Comamonadaceae</taxon>
        <taxon>Rhodoferax</taxon>
    </lineage>
</organism>
<keyword evidence="4" id="KW-1185">Reference proteome</keyword>
<dbReference type="eggNOG" id="COG3218">
    <property type="taxonomic scope" value="Bacteria"/>
</dbReference>
<dbReference type="PROSITE" id="PS51257">
    <property type="entry name" value="PROKAR_LIPOPROTEIN"/>
    <property type="match status" value="1"/>
</dbReference>
<dbReference type="Proteomes" id="UP000186110">
    <property type="component" value="Chromosome"/>
</dbReference>
<feature type="chain" id="PRO_5010385064" description="ABC-type transport auxiliary lipoprotein component domain-containing protein" evidence="1">
    <location>
        <begin position="29"/>
        <end position="211"/>
    </location>
</feature>
<proteinExistence type="predicted"/>
<dbReference type="SUPFAM" id="SSF159594">
    <property type="entry name" value="XCC0632-like"/>
    <property type="match status" value="1"/>
</dbReference>
<protein>
    <recommendedName>
        <fullName evidence="2">ABC-type transport auxiliary lipoprotein component domain-containing protein</fullName>
    </recommendedName>
</protein>
<accession>A0A1P8KEX1</accession>
<gene>
    <name evidence="3" type="ORF">RS694_19605</name>
</gene>
<dbReference type="AlphaFoldDB" id="A0A1P8KEX1"/>
<dbReference type="EMBL" id="CP019239">
    <property type="protein sequence ID" value="APW44505.1"/>
    <property type="molecule type" value="Genomic_DNA"/>
</dbReference>
<name>A0A1P8KEX1_9BURK</name>
<reference evidence="3 4" key="1">
    <citation type="submission" date="2017-01" db="EMBL/GenBank/DDBJ databases">
        <authorList>
            <person name="Mah S.A."/>
            <person name="Swanson W.J."/>
            <person name="Moy G.W."/>
            <person name="Vacquier V.D."/>
        </authorList>
    </citation>
    <scope>NUCLEOTIDE SEQUENCE [LARGE SCALE GENOMIC DNA]</scope>
    <source>
        <strain evidence="3 4">DSM 22694</strain>
    </source>
</reference>
<evidence type="ECO:0000313" key="4">
    <source>
        <dbReference type="Proteomes" id="UP000186110"/>
    </source>
</evidence>
<dbReference type="Gene3D" id="3.40.50.10610">
    <property type="entry name" value="ABC-type transport auxiliary lipoprotein component"/>
    <property type="match status" value="1"/>
</dbReference>
<dbReference type="STRING" id="1484693.RS694_19605"/>
<dbReference type="RefSeq" id="WP_051391930.1">
    <property type="nucleotide sequence ID" value="NZ_CP019239.1"/>
</dbReference>
<dbReference type="Pfam" id="PF03886">
    <property type="entry name" value="ABC_trans_aux"/>
    <property type="match status" value="1"/>
</dbReference>